<dbReference type="Proteomes" id="UP001284601">
    <property type="component" value="Unassembled WGS sequence"/>
</dbReference>
<evidence type="ECO:0000256" key="4">
    <source>
        <dbReference type="ARBA" id="ARBA00022833"/>
    </source>
</evidence>
<evidence type="ECO:0000259" key="6">
    <source>
        <dbReference type="SMART" id="SM00849"/>
    </source>
</evidence>
<dbReference type="PANTHER" id="PTHR35005:SF1">
    <property type="entry name" value="2-AMINO-5-FORMYLAMINO-6-RIBOSYLAMINOPYRIMIDIN-4(3H)-ONE 5'-MONOPHOSPHATE DEFORMYLASE"/>
    <property type="match status" value="1"/>
</dbReference>
<comment type="caution">
    <text evidence="7">The sequence shown here is derived from an EMBL/GenBank/DDBJ whole genome shotgun (WGS) entry which is preliminary data.</text>
</comment>
<evidence type="ECO:0000256" key="3">
    <source>
        <dbReference type="ARBA" id="ARBA00022801"/>
    </source>
</evidence>
<dbReference type="InterPro" id="IPR024087">
    <property type="entry name" value="Creatininase-like_sf"/>
</dbReference>
<dbReference type="Pfam" id="PF02633">
    <property type="entry name" value="Creatininase"/>
    <property type="match status" value="1"/>
</dbReference>
<dbReference type="SUPFAM" id="SSF102215">
    <property type="entry name" value="Creatininase"/>
    <property type="match status" value="1"/>
</dbReference>
<dbReference type="EC" id="3.5.2.10" evidence="7"/>
<sequence length="532" mass="56839">MTGAPLMAEMTWPEIDAAARAGAVALWSVGSTEQHGPHLPVSVDHLLPVELSKRIAQRVHCVIPPPQPFGNRSHPLSGGGQGFPGTTSLRAGTLIQVIRDVVAELARTGFTRIALINWHAENVNLLYEGVELARELGGMDDVTVMVIDRVWASFGEGELDYLFADAEGFPGWAAEHAAIVETSLMQALRPDLVRHELIADDQSAERPFYELLPAPPSHIALSGVLAPATKASVAKGERLAGMLVDNLAAGLVEGLGVPLVAPASQATCDRLHCLLLGWESAPEWVSLEGGSRTIVRLPIIGILAHTPAGWLLLESGVELAPFAGLPLDTPHPIWRAGLPEQPYDGDSGDPLLAQLERVGVGLDELAGVALSHLHLDHTGGLHHFRERGIPVWIQRRELAFARRAAAPGEEAGRAFYETELNGLDWRLLDGDGEILPGVEAISTPGHAPGHMSYRVRMAESGTWIFAVDAIDLQQGIDEGRPIGSSVAPIDAPLRRLSHERLVTLSGAEGARLVPGHCPDTWPALAADPAGFR</sequence>
<dbReference type="CDD" id="cd07729">
    <property type="entry name" value="AHL_lactonase_MBL-fold"/>
    <property type="match status" value="1"/>
</dbReference>
<dbReference type="Pfam" id="PF00753">
    <property type="entry name" value="Lactamase_B"/>
    <property type="match status" value="1"/>
</dbReference>
<dbReference type="Gene3D" id="3.60.15.10">
    <property type="entry name" value="Ribonuclease Z/Hydroxyacylglutathione hydrolase-like"/>
    <property type="match status" value="1"/>
</dbReference>
<dbReference type="PANTHER" id="PTHR35005">
    <property type="entry name" value="3-DEHYDRO-SCYLLO-INOSOSE HYDROLASE"/>
    <property type="match status" value="1"/>
</dbReference>
<comment type="cofactor">
    <cofactor evidence="1">
        <name>Zn(2+)</name>
        <dbReference type="ChEBI" id="CHEBI:29105"/>
    </cofactor>
</comment>
<feature type="domain" description="Metallo-beta-lactamase" evidence="6">
    <location>
        <begin position="298"/>
        <end position="516"/>
    </location>
</feature>
<dbReference type="NCBIfam" id="TIGR04448">
    <property type="entry name" value="creatininase"/>
    <property type="match status" value="1"/>
</dbReference>
<dbReference type="SMART" id="SM00849">
    <property type="entry name" value="Lactamase_B"/>
    <property type="match status" value="1"/>
</dbReference>
<accession>A0ABU4HRZ0</accession>
<proteinExistence type="inferred from homology"/>
<protein>
    <submittedName>
        <fullName evidence="7">Creatininase</fullName>
        <ecNumber evidence="7">3.5.2.10</ecNumber>
    </submittedName>
</protein>
<evidence type="ECO:0000313" key="8">
    <source>
        <dbReference type="Proteomes" id="UP001284601"/>
    </source>
</evidence>
<dbReference type="EMBL" id="JAWSTH010000047">
    <property type="protein sequence ID" value="MDW5596093.1"/>
    <property type="molecule type" value="Genomic_DNA"/>
</dbReference>
<keyword evidence="2" id="KW-0479">Metal-binding</keyword>
<comment type="similarity">
    <text evidence="5">Belongs to the creatininase superfamily.</text>
</comment>
<keyword evidence="3 7" id="KW-0378">Hydrolase</keyword>
<evidence type="ECO:0000256" key="5">
    <source>
        <dbReference type="ARBA" id="ARBA00024029"/>
    </source>
</evidence>
<evidence type="ECO:0000313" key="7">
    <source>
        <dbReference type="EMBL" id="MDW5596093.1"/>
    </source>
</evidence>
<gene>
    <name evidence="7" type="ORF">R7226_17230</name>
</gene>
<reference evidence="8" key="1">
    <citation type="submission" date="2023-07" db="EMBL/GenBank/DDBJ databases">
        <title>Conexibacter stalactiti sp. nov., isolated from stalactites in a lava cave and emended description of the genus Conexibacter.</title>
        <authorList>
            <person name="Lee S.D."/>
        </authorList>
    </citation>
    <scope>NUCLEOTIDE SEQUENCE [LARGE SCALE GENOMIC DNA]</scope>
    <source>
        <strain evidence="8">KCTC 39840</strain>
    </source>
</reference>
<organism evidence="7 8">
    <name type="scientific">Conexibacter stalactiti</name>
    <dbReference type="NCBI Taxonomy" id="1940611"/>
    <lineage>
        <taxon>Bacteria</taxon>
        <taxon>Bacillati</taxon>
        <taxon>Actinomycetota</taxon>
        <taxon>Thermoleophilia</taxon>
        <taxon>Solirubrobacterales</taxon>
        <taxon>Conexibacteraceae</taxon>
        <taxon>Conexibacter</taxon>
    </lineage>
</organism>
<keyword evidence="8" id="KW-1185">Reference proteome</keyword>
<reference evidence="7 8" key="2">
    <citation type="submission" date="2023-10" db="EMBL/GenBank/DDBJ databases">
        <authorList>
            <person name="Han X.F."/>
        </authorList>
    </citation>
    <scope>NUCLEOTIDE SEQUENCE [LARGE SCALE GENOMIC DNA]</scope>
    <source>
        <strain evidence="7 8">KCTC 39840</strain>
    </source>
</reference>
<dbReference type="Gene3D" id="3.40.50.10310">
    <property type="entry name" value="Creatininase"/>
    <property type="match status" value="1"/>
</dbReference>
<dbReference type="InterPro" id="IPR003785">
    <property type="entry name" value="Creatininase/forma_Hydrolase"/>
</dbReference>
<evidence type="ECO:0000256" key="2">
    <source>
        <dbReference type="ARBA" id="ARBA00022723"/>
    </source>
</evidence>
<dbReference type="InterPro" id="IPR001279">
    <property type="entry name" value="Metallo-B-lactamas"/>
</dbReference>
<dbReference type="SUPFAM" id="SSF56281">
    <property type="entry name" value="Metallo-hydrolase/oxidoreductase"/>
    <property type="match status" value="1"/>
</dbReference>
<evidence type="ECO:0000256" key="1">
    <source>
        <dbReference type="ARBA" id="ARBA00001947"/>
    </source>
</evidence>
<keyword evidence="4" id="KW-0862">Zinc</keyword>
<dbReference type="GO" id="GO:0047789">
    <property type="term" value="F:creatininase activity"/>
    <property type="evidence" value="ECO:0007669"/>
    <property type="project" value="UniProtKB-EC"/>
</dbReference>
<dbReference type="InterPro" id="IPR031034">
    <property type="entry name" value="Creatininase"/>
</dbReference>
<name>A0ABU4HRZ0_9ACTN</name>
<dbReference type="RefSeq" id="WP_318598471.1">
    <property type="nucleotide sequence ID" value="NZ_JAWSTH010000047.1"/>
</dbReference>
<dbReference type="InterPro" id="IPR036866">
    <property type="entry name" value="RibonucZ/Hydroxyglut_hydro"/>
</dbReference>